<name>A0ABY9E097_VITVI</name>
<keyword evidence="1" id="KW-0677">Repeat</keyword>
<proteinExistence type="predicted"/>
<protein>
    <recommendedName>
        <fullName evidence="5">Pentatricopeptide repeat-containing protein</fullName>
    </recommendedName>
</protein>
<reference evidence="3 4" key="1">
    <citation type="journal article" date="2023" name="Hortic Res">
        <title>The complete reference genome for grapevine (Vitis vinifera L.) genetics and breeding.</title>
        <authorList>
            <person name="Shi X."/>
            <person name="Cao S."/>
            <person name="Wang X."/>
            <person name="Huang S."/>
            <person name="Wang Y."/>
            <person name="Liu Z."/>
            <person name="Liu W."/>
            <person name="Leng X."/>
            <person name="Peng Y."/>
            <person name="Wang N."/>
            <person name="Wang Y."/>
            <person name="Ma Z."/>
            <person name="Xu X."/>
            <person name="Zhang F."/>
            <person name="Xue H."/>
            <person name="Zhong H."/>
            <person name="Wang Y."/>
            <person name="Zhang K."/>
            <person name="Velt A."/>
            <person name="Avia K."/>
            <person name="Holtgrawe D."/>
            <person name="Grimplet J."/>
            <person name="Matus J.T."/>
            <person name="Ware D."/>
            <person name="Wu X."/>
            <person name="Wang H."/>
            <person name="Liu C."/>
            <person name="Fang Y."/>
            <person name="Rustenholz C."/>
            <person name="Cheng Z."/>
            <person name="Xiao H."/>
            <person name="Zhou Y."/>
        </authorList>
    </citation>
    <scope>NUCLEOTIDE SEQUENCE [LARGE SCALE GENOMIC DNA]</scope>
    <source>
        <strain evidence="4">cv. Pinot noir / PN40024</strain>
        <tissue evidence="3">Leaf</tissue>
    </source>
</reference>
<sequence>MDWYCKSNSLVHVPRLFDKTPHPNVISWDIAISGFDPNQFTYGSVLSACTALGSPLYGELVYSLALKNGFFSNGVSGEMESTKNLATWAVMISTFAQSGSTGKAVELFQEMLQEGLRPDKFCSSSVLSIIDMYSKCGSLEESCTVYEQMPDKEYVLWASLISGFSEHDHAEQAVQLFREMLLEEIRPDQMTLTAALTACSALHSLEKGKEVHGLLTTKSSKNALEISQEHVEIAASLEECAAINPAKHLTFVSHSAGRYSAKRLEFLATTCTPNAESIFAPLIQTNNFHSKPSDQDDAGCKNLPEALKMARPDDEAILKKLRQMLFEMGKSKQNL</sequence>
<feature type="repeat" description="PPR" evidence="2">
    <location>
        <begin position="84"/>
        <end position="118"/>
    </location>
</feature>
<dbReference type="PROSITE" id="PS51375">
    <property type="entry name" value="PPR"/>
    <property type="match status" value="2"/>
</dbReference>
<evidence type="ECO:0000256" key="1">
    <source>
        <dbReference type="ARBA" id="ARBA00022737"/>
    </source>
</evidence>
<dbReference type="NCBIfam" id="TIGR00756">
    <property type="entry name" value="PPR"/>
    <property type="match status" value="2"/>
</dbReference>
<dbReference type="InterPro" id="IPR046960">
    <property type="entry name" value="PPR_At4g14850-like_plant"/>
</dbReference>
<dbReference type="Gene3D" id="1.25.40.10">
    <property type="entry name" value="Tetratricopeptide repeat domain"/>
    <property type="match status" value="2"/>
</dbReference>
<evidence type="ECO:0000313" key="4">
    <source>
        <dbReference type="Proteomes" id="UP001227230"/>
    </source>
</evidence>
<gene>
    <name evidence="3" type="ORF">VitviT2T_030646</name>
</gene>
<evidence type="ECO:0000256" key="2">
    <source>
        <dbReference type="PROSITE-ProRule" id="PRU00708"/>
    </source>
</evidence>
<evidence type="ECO:0008006" key="5">
    <source>
        <dbReference type="Google" id="ProtNLM"/>
    </source>
</evidence>
<dbReference type="PANTHER" id="PTHR47926">
    <property type="entry name" value="PENTATRICOPEPTIDE REPEAT-CONTAINING PROTEIN"/>
    <property type="match status" value="1"/>
</dbReference>
<evidence type="ECO:0000313" key="3">
    <source>
        <dbReference type="EMBL" id="WKA13338.1"/>
    </source>
</evidence>
<dbReference type="Pfam" id="PF01535">
    <property type="entry name" value="PPR"/>
    <property type="match status" value="3"/>
</dbReference>
<keyword evidence="4" id="KW-1185">Reference proteome</keyword>
<dbReference type="PANTHER" id="PTHR47926:SF347">
    <property type="entry name" value="PENTATRICOPEPTIDE REPEAT-CONTAINING PROTEIN"/>
    <property type="match status" value="1"/>
</dbReference>
<feature type="repeat" description="PPR" evidence="2">
    <location>
        <begin position="153"/>
        <end position="187"/>
    </location>
</feature>
<dbReference type="InterPro" id="IPR011990">
    <property type="entry name" value="TPR-like_helical_dom_sf"/>
</dbReference>
<organism evidence="3 4">
    <name type="scientific">Vitis vinifera</name>
    <name type="common">Grape</name>
    <dbReference type="NCBI Taxonomy" id="29760"/>
    <lineage>
        <taxon>Eukaryota</taxon>
        <taxon>Viridiplantae</taxon>
        <taxon>Streptophyta</taxon>
        <taxon>Embryophyta</taxon>
        <taxon>Tracheophyta</taxon>
        <taxon>Spermatophyta</taxon>
        <taxon>Magnoliopsida</taxon>
        <taxon>eudicotyledons</taxon>
        <taxon>Gunneridae</taxon>
        <taxon>Pentapetalae</taxon>
        <taxon>rosids</taxon>
        <taxon>Vitales</taxon>
        <taxon>Vitaceae</taxon>
        <taxon>Viteae</taxon>
        <taxon>Vitis</taxon>
    </lineage>
</organism>
<accession>A0ABY9E097</accession>
<dbReference type="Proteomes" id="UP001227230">
    <property type="component" value="Chromosome 19"/>
</dbReference>
<dbReference type="InterPro" id="IPR002885">
    <property type="entry name" value="PPR_rpt"/>
</dbReference>
<dbReference type="EMBL" id="CP126666">
    <property type="protein sequence ID" value="WKA13338.1"/>
    <property type="molecule type" value="Genomic_DNA"/>
</dbReference>